<dbReference type="GO" id="GO:0005737">
    <property type="term" value="C:cytoplasm"/>
    <property type="evidence" value="ECO:0007669"/>
    <property type="project" value="UniProtKB-ARBA"/>
</dbReference>
<dbReference type="SUPFAM" id="SSF75620">
    <property type="entry name" value="Release factor"/>
    <property type="match status" value="1"/>
</dbReference>
<dbReference type="PROSITE" id="PS00745">
    <property type="entry name" value="RF_PROK_I"/>
    <property type="match status" value="1"/>
</dbReference>
<dbReference type="Gene3D" id="3.30.70.1660">
    <property type="match status" value="1"/>
</dbReference>
<protein>
    <submittedName>
        <fullName evidence="5">Peptide chain release factor 2</fullName>
    </submittedName>
</protein>
<dbReference type="SMART" id="SM00937">
    <property type="entry name" value="PCRF"/>
    <property type="match status" value="1"/>
</dbReference>
<name>A0A2H0RCU0_9BACT</name>
<evidence type="ECO:0000313" key="5">
    <source>
        <dbReference type="EMBL" id="PIR44328.1"/>
    </source>
</evidence>
<evidence type="ECO:0000256" key="1">
    <source>
        <dbReference type="ARBA" id="ARBA00010835"/>
    </source>
</evidence>
<proteinExistence type="inferred from homology"/>
<evidence type="ECO:0000313" key="6">
    <source>
        <dbReference type="Proteomes" id="UP000231602"/>
    </source>
</evidence>
<dbReference type="Pfam" id="PF03462">
    <property type="entry name" value="PCRF"/>
    <property type="match status" value="1"/>
</dbReference>
<dbReference type="PANTHER" id="PTHR43116">
    <property type="entry name" value="PEPTIDE CHAIN RELEASE FACTOR 2"/>
    <property type="match status" value="1"/>
</dbReference>
<dbReference type="PANTHER" id="PTHR43116:SF3">
    <property type="entry name" value="CLASS I PEPTIDE CHAIN RELEASE FACTOR"/>
    <property type="match status" value="1"/>
</dbReference>
<gene>
    <name evidence="5" type="ORF">COV23_00470</name>
</gene>
<sequence>DFWKSREIADQKIKEVGILNEVIKKFDELKTILGQAESECYSGNKIEVEKLLAEFQKRLHQLEIENLFNGKYDKESAVISIYAGAGGQDSEDWAGMLYEMYIGYVEKRGWMASIIDESEGELSKTAKRAFKNITFEVKGSYVYGYLKKEYGVHRLVRISPYSPEDKRHTSFTLVEILPDLPQMEDSKFEIPQDDLKIEFMRASGPGGQNVNKVESAVRIMHIPTGISTSSRVERSQERNRERAMKLLKSKLIKIMEEQKAKEVGELKTKVKPEWGSQIRSYVLNPYKMVKDHRTNVETSQVDKVLGGDIDIFIEAEIGK</sequence>
<dbReference type="GO" id="GO:0003747">
    <property type="term" value="F:translation release factor activity"/>
    <property type="evidence" value="ECO:0007669"/>
    <property type="project" value="InterPro"/>
</dbReference>
<feature type="non-terminal residue" evidence="5">
    <location>
        <position position="1"/>
    </location>
</feature>
<organism evidence="5 6">
    <name type="scientific">Candidatus Wolfebacteria bacterium CG10_big_fil_rev_8_21_14_0_10_31_9</name>
    <dbReference type="NCBI Taxonomy" id="1975070"/>
    <lineage>
        <taxon>Bacteria</taxon>
        <taxon>Candidatus Wolfeibacteriota</taxon>
    </lineage>
</organism>
<evidence type="ECO:0000256" key="3">
    <source>
        <dbReference type="SAM" id="Coils"/>
    </source>
</evidence>
<dbReference type="InterPro" id="IPR045853">
    <property type="entry name" value="Pep_chain_release_fac_I_sf"/>
</dbReference>
<dbReference type="InterPro" id="IPR005139">
    <property type="entry name" value="PCRF"/>
</dbReference>
<dbReference type="Proteomes" id="UP000231602">
    <property type="component" value="Unassembled WGS sequence"/>
</dbReference>
<dbReference type="Gene3D" id="3.30.160.20">
    <property type="match status" value="1"/>
</dbReference>
<comment type="caution">
    <text evidence="5">The sequence shown here is derived from an EMBL/GenBank/DDBJ whole genome shotgun (WGS) entry which is preliminary data.</text>
</comment>
<feature type="coiled-coil region" evidence="3">
    <location>
        <begin position="19"/>
        <end position="65"/>
    </location>
</feature>
<evidence type="ECO:0000259" key="4">
    <source>
        <dbReference type="PROSITE" id="PS00745"/>
    </source>
</evidence>
<accession>A0A2H0RCU0</accession>
<dbReference type="AlphaFoldDB" id="A0A2H0RCU0"/>
<evidence type="ECO:0000256" key="2">
    <source>
        <dbReference type="ARBA" id="ARBA00022481"/>
    </source>
</evidence>
<dbReference type="Pfam" id="PF00472">
    <property type="entry name" value="RF-1"/>
    <property type="match status" value="1"/>
</dbReference>
<keyword evidence="3" id="KW-0175">Coiled coil</keyword>
<comment type="similarity">
    <text evidence="1">Belongs to the prokaryotic/mitochondrial release factor family.</text>
</comment>
<dbReference type="InterPro" id="IPR000352">
    <property type="entry name" value="Pep_chain_release_fac_I"/>
</dbReference>
<dbReference type="EMBL" id="PCXV01000010">
    <property type="protein sequence ID" value="PIR44328.1"/>
    <property type="molecule type" value="Genomic_DNA"/>
</dbReference>
<keyword evidence="2" id="KW-0488">Methylation</keyword>
<reference evidence="5 6" key="1">
    <citation type="submission" date="2017-09" db="EMBL/GenBank/DDBJ databases">
        <title>Depth-based differentiation of microbial function through sediment-hosted aquifers and enrichment of novel symbionts in the deep terrestrial subsurface.</title>
        <authorList>
            <person name="Probst A.J."/>
            <person name="Ladd B."/>
            <person name="Jarett J.K."/>
            <person name="Geller-Mcgrath D.E."/>
            <person name="Sieber C.M."/>
            <person name="Emerson J.B."/>
            <person name="Anantharaman K."/>
            <person name="Thomas B.C."/>
            <person name="Malmstrom R."/>
            <person name="Stieglmeier M."/>
            <person name="Klingl A."/>
            <person name="Woyke T."/>
            <person name="Ryan C.M."/>
            <person name="Banfield J.F."/>
        </authorList>
    </citation>
    <scope>NUCLEOTIDE SEQUENCE [LARGE SCALE GENOMIC DNA]</scope>
    <source>
        <strain evidence="5">CG10_big_fil_rev_8_21_14_0_10_31_9</strain>
    </source>
</reference>
<feature type="domain" description="Prokaryotic-type class I peptide chain release factors" evidence="4">
    <location>
        <begin position="201"/>
        <end position="217"/>
    </location>
</feature>